<dbReference type="GO" id="GO:0005524">
    <property type="term" value="F:ATP binding"/>
    <property type="evidence" value="ECO:0007669"/>
    <property type="project" value="UniProtKB-UniRule"/>
</dbReference>
<dbReference type="SUPFAM" id="SSF56112">
    <property type="entry name" value="Protein kinase-like (PK-like)"/>
    <property type="match status" value="1"/>
</dbReference>
<evidence type="ECO:0000313" key="8">
    <source>
        <dbReference type="Proteomes" id="UP001054889"/>
    </source>
</evidence>
<dbReference type="AlphaFoldDB" id="A0AAV5FJM2"/>
<name>A0AAV5FJM2_ELECO</name>
<dbReference type="PROSITE" id="PS00107">
    <property type="entry name" value="PROTEIN_KINASE_ATP"/>
    <property type="match status" value="1"/>
</dbReference>
<keyword evidence="2 5" id="KW-0547">Nucleotide-binding</keyword>
<proteinExistence type="predicted"/>
<dbReference type="PANTHER" id="PTHR27005:SF215">
    <property type="entry name" value="OS09G0562600 PROTEIN"/>
    <property type="match status" value="1"/>
</dbReference>
<gene>
    <name evidence="7" type="primary">gb23327</name>
    <name evidence="7" type="ORF">PR202_gb23327</name>
</gene>
<evidence type="ECO:0000256" key="4">
    <source>
        <dbReference type="ARBA" id="ARBA00022840"/>
    </source>
</evidence>
<dbReference type="InterPro" id="IPR008271">
    <property type="entry name" value="Ser/Thr_kinase_AS"/>
</dbReference>
<reference evidence="7" key="2">
    <citation type="submission" date="2021-12" db="EMBL/GenBank/DDBJ databases">
        <title>Resequencing data analysis of finger millet.</title>
        <authorList>
            <person name="Hatakeyama M."/>
            <person name="Aluri S."/>
            <person name="Balachadran M.T."/>
            <person name="Sivarajan S.R."/>
            <person name="Poveda L."/>
            <person name="Shimizu-Inatsugi R."/>
            <person name="Schlapbach R."/>
            <person name="Sreeman S.M."/>
            <person name="Shimizu K.K."/>
        </authorList>
    </citation>
    <scope>NUCLEOTIDE SEQUENCE</scope>
</reference>
<dbReference type="GO" id="GO:0005886">
    <property type="term" value="C:plasma membrane"/>
    <property type="evidence" value="ECO:0007669"/>
    <property type="project" value="TreeGrafter"/>
</dbReference>
<evidence type="ECO:0000256" key="3">
    <source>
        <dbReference type="ARBA" id="ARBA00022777"/>
    </source>
</evidence>
<dbReference type="InterPro" id="IPR000719">
    <property type="entry name" value="Prot_kinase_dom"/>
</dbReference>
<keyword evidence="8" id="KW-1185">Reference proteome</keyword>
<keyword evidence="4 5" id="KW-0067">ATP-binding</keyword>
<evidence type="ECO:0000256" key="2">
    <source>
        <dbReference type="ARBA" id="ARBA00022741"/>
    </source>
</evidence>
<dbReference type="InterPro" id="IPR017441">
    <property type="entry name" value="Protein_kinase_ATP_BS"/>
</dbReference>
<reference evidence="7" key="1">
    <citation type="journal article" date="2018" name="DNA Res.">
        <title>Multiple hybrid de novo genome assembly of finger millet, an orphan allotetraploid crop.</title>
        <authorList>
            <person name="Hatakeyama M."/>
            <person name="Aluri S."/>
            <person name="Balachadran M.T."/>
            <person name="Sivarajan S.R."/>
            <person name="Patrignani A."/>
            <person name="Gruter S."/>
            <person name="Poveda L."/>
            <person name="Shimizu-Inatsugi R."/>
            <person name="Baeten J."/>
            <person name="Francoijs K.J."/>
            <person name="Nataraja K.N."/>
            <person name="Reddy Y.A.N."/>
            <person name="Phadnis S."/>
            <person name="Ravikumar R.L."/>
            <person name="Schlapbach R."/>
            <person name="Sreeman S.M."/>
            <person name="Shimizu K.K."/>
        </authorList>
    </citation>
    <scope>NUCLEOTIDE SEQUENCE</scope>
</reference>
<dbReference type="Pfam" id="PF00069">
    <property type="entry name" value="Pkinase"/>
    <property type="match status" value="1"/>
</dbReference>
<keyword evidence="3" id="KW-0418">Kinase</keyword>
<evidence type="ECO:0000256" key="5">
    <source>
        <dbReference type="PROSITE-ProRule" id="PRU10141"/>
    </source>
</evidence>
<evidence type="ECO:0000259" key="6">
    <source>
        <dbReference type="PROSITE" id="PS50011"/>
    </source>
</evidence>
<comment type="caution">
    <text evidence="7">The sequence shown here is derived from an EMBL/GenBank/DDBJ whole genome shotgun (WGS) entry which is preliminary data.</text>
</comment>
<dbReference type="InterPro" id="IPR011009">
    <property type="entry name" value="Kinase-like_dom_sf"/>
</dbReference>
<evidence type="ECO:0000256" key="1">
    <source>
        <dbReference type="ARBA" id="ARBA00022679"/>
    </source>
</evidence>
<dbReference type="PROSITE" id="PS50011">
    <property type="entry name" value="PROTEIN_KINASE_DOM"/>
    <property type="match status" value="1"/>
</dbReference>
<accession>A0AAV5FJM2</accession>
<dbReference type="PANTHER" id="PTHR27005">
    <property type="entry name" value="WALL-ASSOCIATED RECEPTOR KINASE-LIKE 21"/>
    <property type="match status" value="1"/>
</dbReference>
<dbReference type="InterPro" id="IPR045274">
    <property type="entry name" value="WAK-like"/>
</dbReference>
<sequence>MVITVDELAKATNNFDKARELGGGGHGTVYKGPISLSWTNRLRIAKETAHALAYLHSSVSVPIIHRDIKSSNILLDDALTAKVSDFRASRSPQ</sequence>
<dbReference type="GO" id="GO:0007166">
    <property type="term" value="P:cell surface receptor signaling pathway"/>
    <property type="evidence" value="ECO:0007669"/>
    <property type="project" value="InterPro"/>
</dbReference>
<feature type="domain" description="Protein kinase" evidence="6">
    <location>
        <begin position="1"/>
        <end position="93"/>
    </location>
</feature>
<feature type="binding site" evidence="5">
    <location>
        <position position="46"/>
    </location>
    <ligand>
        <name>ATP</name>
        <dbReference type="ChEBI" id="CHEBI:30616"/>
    </ligand>
</feature>
<evidence type="ECO:0000313" key="7">
    <source>
        <dbReference type="EMBL" id="GJN34645.1"/>
    </source>
</evidence>
<dbReference type="EMBL" id="BQKI01000085">
    <property type="protein sequence ID" value="GJN34645.1"/>
    <property type="molecule type" value="Genomic_DNA"/>
</dbReference>
<protein>
    <recommendedName>
        <fullName evidence="6">Protein kinase domain-containing protein</fullName>
    </recommendedName>
</protein>
<dbReference type="Proteomes" id="UP001054889">
    <property type="component" value="Unassembled WGS sequence"/>
</dbReference>
<organism evidence="7 8">
    <name type="scientific">Eleusine coracana subsp. coracana</name>
    <dbReference type="NCBI Taxonomy" id="191504"/>
    <lineage>
        <taxon>Eukaryota</taxon>
        <taxon>Viridiplantae</taxon>
        <taxon>Streptophyta</taxon>
        <taxon>Embryophyta</taxon>
        <taxon>Tracheophyta</taxon>
        <taxon>Spermatophyta</taxon>
        <taxon>Magnoliopsida</taxon>
        <taxon>Liliopsida</taxon>
        <taxon>Poales</taxon>
        <taxon>Poaceae</taxon>
        <taxon>PACMAD clade</taxon>
        <taxon>Chloridoideae</taxon>
        <taxon>Cynodonteae</taxon>
        <taxon>Eleusininae</taxon>
        <taxon>Eleusine</taxon>
    </lineage>
</organism>
<keyword evidence="1" id="KW-0808">Transferase</keyword>
<dbReference type="GO" id="GO:0004674">
    <property type="term" value="F:protein serine/threonine kinase activity"/>
    <property type="evidence" value="ECO:0007669"/>
    <property type="project" value="TreeGrafter"/>
</dbReference>
<dbReference type="PROSITE" id="PS00108">
    <property type="entry name" value="PROTEIN_KINASE_ST"/>
    <property type="match status" value="1"/>
</dbReference>
<dbReference type="Gene3D" id="1.10.510.10">
    <property type="entry name" value="Transferase(Phosphotransferase) domain 1"/>
    <property type="match status" value="1"/>
</dbReference>